<dbReference type="InterPro" id="IPR027417">
    <property type="entry name" value="P-loop_NTPase"/>
</dbReference>
<evidence type="ECO:0000259" key="1">
    <source>
        <dbReference type="Pfam" id="PF13175"/>
    </source>
</evidence>
<dbReference type="CDD" id="cd01026">
    <property type="entry name" value="TOPRIM_OLD"/>
    <property type="match status" value="1"/>
</dbReference>
<name>A0AA97FBP7_9EURY</name>
<dbReference type="KEGG" id="mefw:F1737_05130"/>
<dbReference type="InterPro" id="IPR034139">
    <property type="entry name" value="TOPRIM_OLD"/>
</dbReference>
<keyword evidence="4" id="KW-1185">Reference proteome</keyword>
<dbReference type="AlphaFoldDB" id="A0AA97FBP7"/>
<gene>
    <name evidence="3" type="ORF">F1737_05130</name>
</gene>
<dbReference type="GeneID" id="85229538"/>
<dbReference type="PANTHER" id="PTHR43581:SF2">
    <property type="entry name" value="EXCINUCLEASE ATPASE SUBUNIT"/>
    <property type="match status" value="1"/>
</dbReference>
<dbReference type="Pfam" id="PF13175">
    <property type="entry name" value="AAA_15"/>
    <property type="match status" value="1"/>
</dbReference>
<dbReference type="PANTHER" id="PTHR43581">
    <property type="entry name" value="ATP/GTP PHOSPHATASE"/>
    <property type="match status" value="1"/>
</dbReference>
<dbReference type="InterPro" id="IPR051396">
    <property type="entry name" value="Bact_Antivir_Def_Nuclease"/>
</dbReference>
<dbReference type="RefSeq" id="WP_317137710.1">
    <property type="nucleotide sequence ID" value="NZ_CP043875.1"/>
</dbReference>
<proteinExistence type="predicted"/>
<dbReference type="Proteomes" id="UP001301797">
    <property type="component" value="Chromosome"/>
</dbReference>
<sequence length="743" mass="85609">MKISRFNIKNFRKLKNCSIELSNDQTIFVGANNSGKTSAMDALLVFLKKDRRKKITTNDFTLSNWIKINNIGKDWINCSDPRDLDLSDNHWLELLPTVDVWLDVDESEIHYVSNLIPRLTWEGRLLCIRLRFEPKDIEKLYKEFKDSFENAKNTVTKAKEEGIINEEFYLWPDSLKDFLDKELHNHFEIKFYSLDPIKLADEDSRDELCSPIEIEPFEKLIKINIVDAQRGLFDANSSGSGERSLSKHISTYYDKHLNPSISPSYEDIEALSSIKDANNKFEININSSLKPAIMELEKLGYPGLSDPKISVKSDLNPIENLEHESAVQFYFGNDSFFCLPEKYNGLGYQNLLLIVLKLICFRDRWMRKGKYGLGDCSDDNVIQPLHLVLIEEPEAHLHAQVQQVFIKKAYEVLRNHDLLGNSKKFSTQMIVSTHSSHIAHEADFANLRYFRKKPASDEREIPYAEVKNLSEVFGKGNKTSKFVTRYLQSTHCELFFADALIIVEGAAERILLPQFIRQSYPKLDSRYITILEIGGAHAHRFKPLIEILGIHTLIITDIDSQNEYIDDKGDEKTGKVRPERNKNCTTNNDTLKKWIPQIEGLDKLIDLGEEEKKSKNNLVRVAFQCPIEISSFDNKEAIPYTFEDALVLTNAELFKGNKATGLLKKLILALSEQDLDEVCEKMFSSFKDGVKAKMALDVLYDFDIDYLNIPTYIGNGLKWLEYELYQNDCDYLDTEKISTEDKE</sequence>
<feature type="domain" description="OLD protein-like TOPRIM" evidence="2">
    <location>
        <begin position="495"/>
        <end position="559"/>
    </location>
</feature>
<dbReference type="Pfam" id="PF20469">
    <property type="entry name" value="OLD-like_TOPRIM"/>
    <property type="match status" value="1"/>
</dbReference>
<protein>
    <submittedName>
        <fullName evidence="3">AAA family ATPase</fullName>
    </submittedName>
</protein>
<evidence type="ECO:0000313" key="4">
    <source>
        <dbReference type="Proteomes" id="UP001301797"/>
    </source>
</evidence>
<dbReference type="EMBL" id="CP043875">
    <property type="protein sequence ID" value="WOF16132.1"/>
    <property type="molecule type" value="Genomic_DNA"/>
</dbReference>
<dbReference type="Gene3D" id="3.40.50.300">
    <property type="entry name" value="P-loop containing nucleotide triphosphate hydrolases"/>
    <property type="match status" value="1"/>
</dbReference>
<dbReference type="InterPro" id="IPR041685">
    <property type="entry name" value="AAA_GajA/Old/RecF-like"/>
</dbReference>
<accession>A0AA97FBP7</accession>
<feature type="domain" description="Endonuclease GajA/Old nuclease/RecF-like AAA" evidence="1">
    <location>
        <begin position="1"/>
        <end position="439"/>
    </location>
</feature>
<dbReference type="SUPFAM" id="SSF52540">
    <property type="entry name" value="P-loop containing nucleoside triphosphate hydrolases"/>
    <property type="match status" value="1"/>
</dbReference>
<organism evidence="3 4">
    <name type="scientific">Methanochimaera problematica</name>
    <dbReference type="NCBI Taxonomy" id="2609417"/>
    <lineage>
        <taxon>Archaea</taxon>
        <taxon>Methanobacteriati</taxon>
        <taxon>Methanobacteriota</taxon>
        <taxon>Stenosarchaea group</taxon>
        <taxon>Methanomicrobia</taxon>
        <taxon>Methanomicrobiales</taxon>
        <taxon>Methanomicrobiaceae</taxon>
        <taxon>Methanochimaera</taxon>
    </lineage>
</organism>
<reference evidence="3 4" key="1">
    <citation type="submission" date="2019-09" db="EMBL/GenBank/DDBJ databases">
        <title>The complete genome of Methanoplanus sp. FWC-SCC4.</title>
        <authorList>
            <person name="Chen S.-C."/>
            <person name="Zhou Y.-Z."/>
            <person name="Lai M.-C."/>
        </authorList>
    </citation>
    <scope>NUCLEOTIDE SEQUENCE [LARGE SCALE GENOMIC DNA]</scope>
    <source>
        <strain evidence="3 4">FWC-SCC4</strain>
    </source>
</reference>
<evidence type="ECO:0000259" key="2">
    <source>
        <dbReference type="Pfam" id="PF20469"/>
    </source>
</evidence>
<evidence type="ECO:0000313" key="3">
    <source>
        <dbReference type="EMBL" id="WOF16132.1"/>
    </source>
</evidence>